<organism evidence="1 2">
    <name type="scientific">Dreissena polymorpha</name>
    <name type="common">Zebra mussel</name>
    <name type="synonym">Mytilus polymorpha</name>
    <dbReference type="NCBI Taxonomy" id="45954"/>
    <lineage>
        <taxon>Eukaryota</taxon>
        <taxon>Metazoa</taxon>
        <taxon>Spiralia</taxon>
        <taxon>Lophotrochozoa</taxon>
        <taxon>Mollusca</taxon>
        <taxon>Bivalvia</taxon>
        <taxon>Autobranchia</taxon>
        <taxon>Heteroconchia</taxon>
        <taxon>Euheterodonta</taxon>
        <taxon>Imparidentia</taxon>
        <taxon>Neoheterodontei</taxon>
        <taxon>Myida</taxon>
        <taxon>Dreissenoidea</taxon>
        <taxon>Dreissenidae</taxon>
        <taxon>Dreissena</taxon>
    </lineage>
</organism>
<dbReference type="AlphaFoldDB" id="A0A9D4D0T4"/>
<comment type="caution">
    <text evidence="1">The sequence shown here is derived from an EMBL/GenBank/DDBJ whole genome shotgun (WGS) entry which is preliminary data.</text>
</comment>
<accession>A0A9D4D0T4</accession>
<reference evidence="1" key="2">
    <citation type="submission" date="2020-11" db="EMBL/GenBank/DDBJ databases">
        <authorList>
            <person name="McCartney M.A."/>
            <person name="Auch B."/>
            <person name="Kono T."/>
            <person name="Mallez S."/>
            <person name="Becker A."/>
            <person name="Gohl D.M."/>
            <person name="Silverstein K.A.T."/>
            <person name="Koren S."/>
            <person name="Bechman K.B."/>
            <person name="Herman A."/>
            <person name="Abrahante J.E."/>
            <person name="Garbe J."/>
        </authorList>
    </citation>
    <scope>NUCLEOTIDE SEQUENCE</scope>
    <source>
        <strain evidence="1">Duluth1</strain>
        <tissue evidence="1">Whole animal</tissue>
    </source>
</reference>
<dbReference type="Proteomes" id="UP000828390">
    <property type="component" value="Unassembled WGS sequence"/>
</dbReference>
<sequence length="163" mass="18358">MSEHSKVLSVLCEKKTTLPGAFDTAISERASISDNKATELYILYLEQLNAFASTIHNFNDQCSQDYDSDLFKQLQDFRQSIQSTACTVEIGLRGMGLHERNPGAYPVENITDSDCQSWSGRICEIYSFLNAVSEKLNTDNQLFDMKQEIKSQEVDLKRSAIIG</sequence>
<keyword evidence="2" id="KW-1185">Reference proteome</keyword>
<reference evidence="1" key="1">
    <citation type="journal article" date="2019" name="bioRxiv">
        <title>The Genome of the Zebra Mussel, Dreissena polymorpha: A Resource for Invasive Species Research.</title>
        <authorList>
            <person name="McCartney M.A."/>
            <person name="Auch B."/>
            <person name="Kono T."/>
            <person name="Mallez S."/>
            <person name="Zhang Y."/>
            <person name="Obille A."/>
            <person name="Becker A."/>
            <person name="Abrahante J.E."/>
            <person name="Garbe J."/>
            <person name="Badalamenti J.P."/>
            <person name="Herman A."/>
            <person name="Mangelson H."/>
            <person name="Liachko I."/>
            <person name="Sullivan S."/>
            <person name="Sone E.D."/>
            <person name="Koren S."/>
            <person name="Silverstein K.A.T."/>
            <person name="Beckman K.B."/>
            <person name="Gohl D.M."/>
        </authorList>
    </citation>
    <scope>NUCLEOTIDE SEQUENCE</scope>
    <source>
        <strain evidence="1">Duluth1</strain>
        <tissue evidence="1">Whole animal</tissue>
    </source>
</reference>
<evidence type="ECO:0000313" key="2">
    <source>
        <dbReference type="Proteomes" id="UP000828390"/>
    </source>
</evidence>
<dbReference type="EMBL" id="JAIWYP010000011">
    <property type="protein sequence ID" value="KAH3735724.1"/>
    <property type="molecule type" value="Genomic_DNA"/>
</dbReference>
<gene>
    <name evidence="1" type="ORF">DPMN_042259</name>
</gene>
<name>A0A9D4D0T4_DREPO</name>
<proteinExistence type="predicted"/>
<protein>
    <submittedName>
        <fullName evidence="1">Uncharacterized protein</fullName>
    </submittedName>
</protein>
<evidence type="ECO:0000313" key="1">
    <source>
        <dbReference type="EMBL" id="KAH3735724.1"/>
    </source>
</evidence>